<feature type="domain" description="Polymerase beta nucleotidyltransferase" evidence="1">
    <location>
        <begin position="11"/>
        <end position="41"/>
    </location>
</feature>
<accession>A0ABV7ZWM3</accession>
<evidence type="ECO:0000313" key="3">
    <source>
        <dbReference type="Proteomes" id="UP001595617"/>
    </source>
</evidence>
<organism evidence="2 3">
    <name type="scientific">Saccharospirillum mangrovi</name>
    <dbReference type="NCBI Taxonomy" id="2161747"/>
    <lineage>
        <taxon>Bacteria</taxon>
        <taxon>Pseudomonadati</taxon>
        <taxon>Pseudomonadota</taxon>
        <taxon>Gammaproteobacteria</taxon>
        <taxon>Oceanospirillales</taxon>
        <taxon>Saccharospirillaceae</taxon>
        <taxon>Saccharospirillum</taxon>
    </lineage>
</organism>
<dbReference type="CDD" id="cd05403">
    <property type="entry name" value="NT_KNTase_like"/>
    <property type="match status" value="1"/>
</dbReference>
<reference evidence="3" key="1">
    <citation type="journal article" date="2019" name="Int. J. Syst. Evol. Microbiol.">
        <title>The Global Catalogue of Microorganisms (GCM) 10K type strain sequencing project: providing services to taxonomists for standard genome sequencing and annotation.</title>
        <authorList>
            <consortium name="The Broad Institute Genomics Platform"/>
            <consortium name="The Broad Institute Genome Sequencing Center for Infectious Disease"/>
            <person name="Wu L."/>
            <person name="Ma J."/>
        </authorList>
    </citation>
    <scope>NUCLEOTIDE SEQUENCE [LARGE SCALE GENOMIC DNA]</scope>
    <source>
        <strain evidence="3">IBRC 10765</strain>
    </source>
</reference>
<name>A0ABV7ZWM3_9GAMM</name>
<sequence length="54" mass="5890">MVSDFLHQQLPGLRGIYLFGSQAQQTAGPDSDIDLAVLVQAMWTRCCYGNSATN</sequence>
<dbReference type="RefSeq" id="WP_380693075.1">
    <property type="nucleotide sequence ID" value="NZ_JBHRYR010000002.1"/>
</dbReference>
<dbReference type="InterPro" id="IPR041633">
    <property type="entry name" value="Polbeta"/>
</dbReference>
<protein>
    <submittedName>
        <fullName evidence="2">Nucleotidyltransferase domain-containing protein</fullName>
    </submittedName>
</protein>
<dbReference type="EMBL" id="JBHRYR010000002">
    <property type="protein sequence ID" value="MFC3851731.1"/>
    <property type="molecule type" value="Genomic_DNA"/>
</dbReference>
<proteinExistence type="predicted"/>
<keyword evidence="3" id="KW-1185">Reference proteome</keyword>
<dbReference type="Gene3D" id="3.30.460.10">
    <property type="entry name" value="Beta Polymerase, domain 2"/>
    <property type="match status" value="1"/>
</dbReference>
<dbReference type="InterPro" id="IPR043519">
    <property type="entry name" value="NT_sf"/>
</dbReference>
<gene>
    <name evidence="2" type="ORF">ACFOOG_02695</name>
</gene>
<dbReference type="Pfam" id="PF18765">
    <property type="entry name" value="Polbeta"/>
    <property type="match status" value="1"/>
</dbReference>
<comment type="caution">
    <text evidence="2">The sequence shown here is derived from an EMBL/GenBank/DDBJ whole genome shotgun (WGS) entry which is preliminary data.</text>
</comment>
<dbReference type="Proteomes" id="UP001595617">
    <property type="component" value="Unassembled WGS sequence"/>
</dbReference>
<evidence type="ECO:0000313" key="2">
    <source>
        <dbReference type="EMBL" id="MFC3851731.1"/>
    </source>
</evidence>
<dbReference type="SUPFAM" id="SSF81301">
    <property type="entry name" value="Nucleotidyltransferase"/>
    <property type="match status" value="1"/>
</dbReference>
<evidence type="ECO:0000259" key="1">
    <source>
        <dbReference type="Pfam" id="PF18765"/>
    </source>
</evidence>